<evidence type="ECO:0000259" key="10">
    <source>
        <dbReference type="PROSITE" id="PS50157"/>
    </source>
</evidence>
<feature type="region of interest" description="Disordered" evidence="9">
    <location>
        <begin position="512"/>
        <end position="535"/>
    </location>
</feature>
<evidence type="ECO:0000256" key="5">
    <source>
        <dbReference type="ARBA" id="ARBA00022833"/>
    </source>
</evidence>
<dbReference type="KEGG" id="char:105891707"/>
<organism evidence="11 13">
    <name type="scientific">Clupea harengus</name>
    <name type="common">Atlantic herring</name>
    <dbReference type="NCBI Taxonomy" id="7950"/>
    <lineage>
        <taxon>Eukaryota</taxon>
        <taxon>Metazoa</taxon>
        <taxon>Chordata</taxon>
        <taxon>Craniata</taxon>
        <taxon>Vertebrata</taxon>
        <taxon>Euteleostomi</taxon>
        <taxon>Actinopterygii</taxon>
        <taxon>Neopterygii</taxon>
        <taxon>Teleostei</taxon>
        <taxon>Clupei</taxon>
        <taxon>Clupeiformes</taxon>
        <taxon>Clupeoidei</taxon>
        <taxon>Clupeidae</taxon>
        <taxon>Clupea</taxon>
    </lineage>
</organism>
<feature type="region of interest" description="Disordered" evidence="9">
    <location>
        <begin position="1159"/>
        <end position="1187"/>
    </location>
</feature>
<feature type="compositionally biased region" description="Low complexity" evidence="9">
    <location>
        <begin position="914"/>
        <end position="928"/>
    </location>
</feature>
<evidence type="ECO:0000313" key="11">
    <source>
        <dbReference type="Proteomes" id="UP000515152"/>
    </source>
</evidence>
<dbReference type="RefSeq" id="XP_031431583.1">
    <property type="nucleotide sequence ID" value="XM_031575723.2"/>
</dbReference>
<feature type="compositionally biased region" description="Basic residues" evidence="9">
    <location>
        <begin position="1159"/>
        <end position="1175"/>
    </location>
</feature>
<dbReference type="AlphaFoldDB" id="A0A6P8FUA8"/>
<dbReference type="RefSeq" id="XP_031431581.1">
    <property type="nucleotide sequence ID" value="XM_031575721.2"/>
</dbReference>
<sequence>MQTAIDCFSLEGFDRDAVGSEVELDDKNGLEALRSVLQSNLSTPHPDQWRRSEESSDAELEALRAGLSAQSPAPQLMPSKRDHVCWECSERFETLHDLMEHFQQHKASGRCHLCQITFCRGASLAIHLDNAHQNDPLVCPVKRCSAQLHNTWHLNKHVELCHTVKGLGVKEDEEEEEEEEEEVMEEQQLLREGQMRLPGEHLHESDHSYHSSVNIGKVHVDHTYNCRSGKTCPQYALSSAPLNARRTRAPRARVGRRSVPFGTSPLSGKRGRFRLLERTDVKPNVKRMSQRRLHSIVVPSNTAQGCENRSVSQDDSMEESAPIQWHEDEEFAEEEVGEGDESSDTGEEDNESEDDGESDSLPPGDSIYVPEEYVGSHSDSEIDYLDSESSSSDSSDSNSYTRGGKKMPSKGRKKANTGSVVKQVSTIYTSEIWQKCPHCGLGPYLDLRHHMVKCCSKGPDNCIKCWRAYGRNMEFICVDCKKTFPGSGSCSVHVCPVRQCQPVRAMSWAKMSAGPKSHPKDHPAAPTTVKSEPAPVPVITQPPQLYQIITLLPSGVIATQAQSTSITQTSVPSSASTAVLPNNAVVKAISQANPLVVQDTGQMSQLVLPSCPPTPSGSLPMLGMVGSFVAESKESAGNLVVPGNNNVTLYNPGTSASTQTTIVTGIETTASTQTANQTVRSHMLLKPPGLAGLSRSVAKSPPGVVHIYTQNSPNTQVFVSSQTPPGTPASSIVYSQTPPGMPAPMVAHSQVPARMPVSTIAHSQSPSDKLVTVVCNRTRMPTSMVIRSQTPPGLPAPSAIRNYAPPGVPTSVRTEAPSGTSTPTAEVRGTLPSLPILFRIPGQGSNMFFVPTLNHPMGAASPSMSHFFPVAASGGAPGAPVGMPVLSVRVPAPPGASPQVALSSGASSKDSGHQVASQVSTTVPSQVSTSSVLPSQASVSNTVFPQVSVSSPLPSSQTSSSSSAAVGASVPFQVPNSASVTTKQPILSRVPTHPPATASRSSTSSSLVLTSASGPLRILFMFLNQSRELSLALRMKTRWHYKEVFTCRQCGAVSRQPSLVVLHRYRHRKAPRLHRCRCGRRFQARLHLLRHQLLHAEATRYICTPCGDSFEGARRLVRHKANCSRTRKISDRVDCWRPFVCTCGRRFVRPSALLWHKLNNSRHKNRARNTKPSHQNHHDVQRALPAT</sequence>
<evidence type="ECO:0000313" key="13">
    <source>
        <dbReference type="RefSeq" id="XP_031431583.1"/>
    </source>
</evidence>
<keyword evidence="6" id="KW-0238">DNA-binding</keyword>
<feature type="compositionally biased region" description="Polar residues" evidence="9">
    <location>
        <begin position="900"/>
        <end position="909"/>
    </location>
</feature>
<name>A0A6P8FUA8_CLUHA</name>
<evidence type="ECO:0000256" key="7">
    <source>
        <dbReference type="ARBA" id="ARBA00023242"/>
    </source>
</evidence>
<feature type="compositionally biased region" description="Acidic residues" evidence="9">
    <location>
        <begin position="327"/>
        <end position="358"/>
    </location>
</feature>
<dbReference type="PROSITE" id="PS00028">
    <property type="entry name" value="ZINC_FINGER_C2H2_1"/>
    <property type="match status" value="2"/>
</dbReference>
<feature type="compositionally biased region" description="Polar residues" evidence="9">
    <location>
        <begin position="298"/>
        <end position="314"/>
    </location>
</feature>
<evidence type="ECO:0000256" key="9">
    <source>
        <dbReference type="SAM" id="MobiDB-lite"/>
    </source>
</evidence>
<dbReference type="Gene3D" id="3.30.160.60">
    <property type="entry name" value="Classic Zinc Finger"/>
    <property type="match status" value="1"/>
</dbReference>
<feature type="compositionally biased region" description="Basic residues" evidence="9">
    <location>
        <begin position="284"/>
        <end position="294"/>
    </location>
</feature>
<keyword evidence="7" id="KW-0539">Nucleus</keyword>
<feature type="region of interest" description="Disordered" evidence="9">
    <location>
        <begin position="981"/>
        <end position="1004"/>
    </location>
</feature>
<dbReference type="SMART" id="SM00355">
    <property type="entry name" value="ZnF_C2H2"/>
    <property type="match status" value="7"/>
</dbReference>
<evidence type="ECO:0000256" key="2">
    <source>
        <dbReference type="ARBA" id="ARBA00022723"/>
    </source>
</evidence>
<dbReference type="GO" id="GO:0008270">
    <property type="term" value="F:zinc ion binding"/>
    <property type="evidence" value="ECO:0007669"/>
    <property type="project" value="UniProtKB-KW"/>
</dbReference>
<evidence type="ECO:0000256" key="4">
    <source>
        <dbReference type="ARBA" id="ARBA00022771"/>
    </source>
</evidence>
<dbReference type="Proteomes" id="UP000515152">
    <property type="component" value="Chromosome 11"/>
</dbReference>
<feature type="compositionally biased region" description="Low complexity" evidence="9">
    <location>
        <begin position="387"/>
        <end position="399"/>
    </location>
</feature>
<accession>A0A6P8FUA8</accession>
<feature type="compositionally biased region" description="Polar residues" evidence="9">
    <location>
        <begin position="811"/>
        <end position="824"/>
    </location>
</feature>
<dbReference type="PANTHER" id="PTHR24381:SF390">
    <property type="entry name" value="ZINC FINGER PROTEIN 37 HOMOLOG"/>
    <property type="match status" value="1"/>
</dbReference>
<evidence type="ECO:0000313" key="12">
    <source>
        <dbReference type="RefSeq" id="XP_031431581.1"/>
    </source>
</evidence>
<dbReference type="InterPro" id="IPR036236">
    <property type="entry name" value="Znf_C2H2_sf"/>
</dbReference>
<feature type="region of interest" description="Disordered" evidence="9">
    <location>
        <begin position="808"/>
        <end position="828"/>
    </location>
</feature>
<gene>
    <name evidence="12 13 14" type="primary">si:dkey-79d12.4</name>
</gene>
<keyword evidence="11" id="KW-1185">Reference proteome</keyword>
<keyword evidence="3" id="KW-0677">Repeat</keyword>
<evidence type="ECO:0000256" key="8">
    <source>
        <dbReference type="PROSITE-ProRule" id="PRU00042"/>
    </source>
</evidence>
<feature type="region of interest" description="Disordered" evidence="9">
    <location>
        <begin position="243"/>
        <end position="266"/>
    </location>
</feature>
<feature type="domain" description="C2H2-type" evidence="10">
    <location>
        <begin position="1101"/>
        <end position="1128"/>
    </location>
</feature>
<dbReference type="OrthoDB" id="10069600at2759"/>
<dbReference type="PANTHER" id="PTHR24381">
    <property type="entry name" value="ZINC FINGER PROTEIN"/>
    <property type="match status" value="1"/>
</dbReference>
<dbReference type="SUPFAM" id="SSF57667">
    <property type="entry name" value="beta-beta-alpha zinc fingers"/>
    <property type="match status" value="1"/>
</dbReference>
<dbReference type="GO" id="GO:0000981">
    <property type="term" value="F:DNA-binding transcription factor activity, RNA polymerase II-specific"/>
    <property type="evidence" value="ECO:0007669"/>
    <property type="project" value="TreeGrafter"/>
</dbReference>
<dbReference type="InterPro" id="IPR013087">
    <property type="entry name" value="Znf_C2H2_type"/>
</dbReference>
<protein>
    <submittedName>
        <fullName evidence="12 13">Uncharacterized protein si:dkey-79d12.4</fullName>
    </submittedName>
</protein>
<evidence type="ECO:0000256" key="6">
    <source>
        <dbReference type="ARBA" id="ARBA00023125"/>
    </source>
</evidence>
<keyword evidence="4 8" id="KW-0863">Zinc-finger</keyword>
<evidence type="ECO:0000313" key="14">
    <source>
        <dbReference type="RefSeq" id="XP_031431584.1"/>
    </source>
</evidence>
<dbReference type="GO" id="GO:0000977">
    <property type="term" value="F:RNA polymerase II transcription regulatory region sequence-specific DNA binding"/>
    <property type="evidence" value="ECO:0007669"/>
    <property type="project" value="TreeGrafter"/>
</dbReference>
<keyword evidence="2" id="KW-0479">Metal-binding</keyword>
<dbReference type="PROSITE" id="PS50157">
    <property type="entry name" value="ZINC_FINGER_C2H2_2"/>
    <property type="match status" value="1"/>
</dbReference>
<evidence type="ECO:0000256" key="1">
    <source>
        <dbReference type="ARBA" id="ARBA00004123"/>
    </source>
</evidence>
<dbReference type="RefSeq" id="XP_031431584.1">
    <property type="nucleotide sequence ID" value="XM_031575724.2"/>
</dbReference>
<evidence type="ECO:0000256" key="3">
    <source>
        <dbReference type="ARBA" id="ARBA00022737"/>
    </source>
</evidence>
<feature type="compositionally biased region" description="Basic residues" evidence="9">
    <location>
        <begin position="403"/>
        <end position="415"/>
    </location>
</feature>
<feature type="compositionally biased region" description="Basic residues" evidence="9">
    <location>
        <begin position="245"/>
        <end position="256"/>
    </location>
</feature>
<dbReference type="GO" id="GO:0005634">
    <property type="term" value="C:nucleus"/>
    <property type="evidence" value="ECO:0007669"/>
    <property type="project" value="UniProtKB-SubCell"/>
</dbReference>
<comment type="subcellular location">
    <subcellularLocation>
        <location evidence="1">Nucleus</location>
    </subcellularLocation>
</comment>
<dbReference type="GeneID" id="105891707"/>
<feature type="region of interest" description="Disordered" evidence="9">
    <location>
        <begin position="894"/>
        <end position="928"/>
    </location>
</feature>
<reference evidence="12 13" key="1">
    <citation type="submission" date="2025-04" db="UniProtKB">
        <authorList>
            <consortium name="RefSeq"/>
        </authorList>
    </citation>
    <scope>IDENTIFICATION</scope>
</reference>
<feature type="region of interest" description="Disordered" evidence="9">
    <location>
        <begin position="284"/>
        <end position="418"/>
    </location>
</feature>
<keyword evidence="5" id="KW-0862">Zinc</keyword>
<proteinExistence type="predicted"/>